<keyword evidence="1" id="KW-0812">Transmembrane</keyword>
<dbReference type="AlphaFoldDB" id="A0A9X3A6A1"/>
<feature type="transmembrane region" description="Helical" evidence="1">
    <location>
        <begin position="53"/>
        <end position="73"/>
    </location>
</feature>
<organism evidence="2 3">
    <name type="scientific">Umezawaea endophytica</name>
    <dbReference type="NCBI Taxonomy" id="1654476"/>
    <lineage>
        <taxon>Bacteria</taxon>
        <taxon>Bacillati</taxon>
        <taxon>Actinomycetota</taxon>
        <taxon>Actinomycetes</taxon>
        <taxon>Pseudonocardiales</taxon>
        <taxon>Pseudonocardiaceae</taxon>
        <taxon>Umezawaea</taxon>
    </lineage>
</organism>
<dbReference type="RefSeq" id="WP_259630051.1">
    <property type="nucleotide sequence ID" value="NZ_JANYMP010000050.1"/>
</dbReference>
<gene>
    <name evidence="2" type="ORF">NZH93_47910</name>
</gene>
<evidence type="ECO:0000313" key="2">
    <source>
        <dbReference type="EMBL" id="MCS7484604.1"/>
    </source>
</evidence>
<feature type="transmembrane region" description="Helical" evidence="1">
    <location>
        <begin position="7"/>
        <end position="26"/>
    </location>
</feature>
<protein>
    <submittedName>
        <fullName evidence="2">Uncharacterized protein</fullName>
    </submittedName>
</protein>
<name>A0A9X3A6A1_9PSEU</name>
<sequence>MRKTVEVVGLFLVAEGISGVIDHLWYQPIFGFVLNFVNRVVIPRLDFLTGHEVVANLAVAVLGGLVLLASTGLRSADAA</sequence>
<proteinExistence type="predicted"/>
<keyword evidence="3" id="KW-1185">Reference proteome</keyword>
<accession>A0A9X3A6A1</accession>
<reference evidence="2" key="1">
    <citation type="submission" date="2022-08" db="EMBL/GenBank/DDBJ databases">
        <authorList>
            <person name="Tistechok S."/>
            <person name="Samborskyy M."/>
            <person name="Roman I."/>
        </authorList>
    </citation>
    <scope>NUCLEOTIDE SEQUENCE</scope>
    <source>
        <strain evidence="2">DSM 103496</strain>
    </source>
</reference>
<evidence type="ECO:0000256" key="1">
    <source>
        <dbReference type="SAM" id="Phobius"/>
    </source>
</evidence>
<keyword evidence="1" id="KW-0472">Membrane</keyword>
<dbReference type="Proteomes" id="UP001141259">
    <property type="component" value="Unassembled WGS sequence"/>
</dbReference>
<comment type="caution">
    <text evidence="2">The sequence shown here is derived from an EMBL/GenBank/DDBJ whole genome shotgun (WGS) entry which is preliminary data.</text>
</comment>
<keyword evidence="1" id="KW-1133">Transmembrane helix</keyword>
<dbReference type="EMBL" id="JANYMP010000050">
    <property type="protein sequence ID" value="MCS7484604.1"/>
    <property type="molecule type" value="Genomic_DNA"/>
</dbReference>
<evidence type="ECO:0000313" key="3">
    <source>
        <dbReference type="Proteomes" id="UP001141259"/>
    </source>
</evidence>